<dbReference type="RefSeq" id="WP_111356142.1">
    <property type="nucleotide sequence ID" value="NZ_NHSK01000074.1"/>
</dbReference>
<protein>
    <submittedName>
        <fullName evidence="2">Acyl dehydratase</fullName>
    </submittedName>
</protein>
<dbReference type="InterPro" id="IPR052342">
    <property type="entry name" value="MCH/BMMD"/>
</dbReference>
<gene>
    <name evidence="2" type="ORF">CH338_05555</name>
</gene>
<dbReference type="PANTHER" id="PTHR43664:SF1">
    <property type="entry name" value="BETA-METHYLMALYL-COA DEHYDRATASE"/>
    <property type="match status" value="1"/>
</dbReference>
<dbReference type="PANTHER" id="PTHR43664">
    <property type="entry name" value="MONOAMINE OXIDASE-RELATED"/>
    <property type="match status" value="1"/>
</dbReference>
<dbReference type="InterPro" id="IPR002539">
    <property type="entry name" value="MaoC-like_dom"/>
</dbReference>
<evidence type="ECO:0000313" key="2">
    <source>
        <dbReference type="EMBL" id="RAI40680.1"/>
    </source>
</evidence>
<evidence type="ECO:0000259" key="1">
    <source>
        <dbReference type="Pfam" id="PF01575"/>
    </source>
</evidence>
<sequence>MTQSDFAVPVADRHFEDYVPGRTYEYGSVTVTEAEIVEFARRFDPQTMHTEPEAAARGAFGGLIASGWHTAAMTMRMLADGWLTATQSLASPGVDELRWIKPVRPGDTLRIRVTTVSAERSRSKPDRGLVRSFVEVLNQRDEVVMSMIGMVLIRCRTLPP</sequence>
<dbReference type="InterPro" id="IPR029069">
    <property type="entry name" value="HotDog_dom_sf"/>
</dbReference>
<dbReference type="Gene3D" id="3.10.129.10">
    <property type="entry name" value="Hotdog Thioesterase"/>
    <property type="match status" value="1"/>
</dbReference>
<dbReference type="CDD" id="cd03454">
    <property type="entry name" value="YdeM"/>
    <property type="match status" value="1"/>
</dbReference>
<dbReference type="SUPFAM" id="SSF54637">
    <property type="entry name" value="Thioesterase/thiol ester dehydrase-isomerase"/>
    <property type="match status" value="1"/>
</dbReference>
<keyword evidence="3" id="KW-1185">Reference proteome</keyword>
<feature type="domain" description="MaoC-like" evidence="1">
    <location>
        <begin position="20"/>
        <end position="122"/>
    </location>
</feature>
<dbReference type="EMBL" id="NPEU01000035">
    <property type="protein sequence ID" value="RAI40680.1"/>
    <property type="molecule type" value="Genomic_DNA"/>
</dbReference>
<dbReference type="AlphaFoldDB" id="A0A327KP54"/>
<accession>A0A327KP54</accession>
<reference evidence="2 3" key="1">
    <citation type="submission" date="2017-07" db="EMBL/GenBank/DDBJ databases">
        <title>Draft Genome Sequences of Select Purple Nonsulfur Bacteria.</title>
        <authorList>
            <person name="Lasarre B."/>
            <person name="Mckinlay J.B."/>
        </authorList>
    </citation>
    <scope>NUCLEOTIDE SEQUENCE [LARGE SCALE GENOMIC DNA]</scope>
    <source>
        <strain evidence="2 3">DSM 11907</strain>
    </source>
</reference>
<evidence type="ECO:0000313" key="3">
    <source>
        <dbReference type="Proteomes" id="UP000248863"/>
    </source>
</evidence>
<comment type="caution">
    <text evidence="2">The sequence shown here is derived from an EMBL/GenBank/DDBJ whole genome shotgun (WGS) entry which is preliminary data.</text>
</comment>
<proteinExistence type="predicted"/>
<dbReference type="Pfam" id="PF01575">
    <property type="entry name" value="MaoC_dehydratas"/>
    <property type="match status" value="1"/>
</dbReference>
<dbReference type="Proteomes" id="UP000248863">
    <property type="component" value="Unassembled WGS sequence"/>
</dbReference>
<dbReference type="OrthoDB" id="9797938at2"/>
<name>A0A327KP54_9BRAD</name>
<organism evidence="2 3">
    <name type="scientific">Rhodoplanes elegans</name>
    <dbReference type="NCBI Taxonomy" id="29408"/>
    <lineage>
        <taxon>Bacteria</taxon>
        <taxon>Pseudomonadati</taxon>
        <taxon>Pseudomonadota</taxon>
        <taxon>Alphaproteobacteria</taxon>
        <taxon>Hyphomicrobiales</taxon>
        <taxon>Nitrobacteraceae</taxon>
        <taxon>Rhodoplanes</taxon>
    </lineage>
</organism>